<dbReference type="RefSeq" id="WP_107215598.1">
    <property type="nucleotide sequence ID" value="NZ_KZ686269.1"/>
</dbReference>
<feature type="signal peptide" evidence="1">
    <location>
        <begin position="1"/>
        <end position="22"/>
    </location>
</feature>
<evidence type="ECO:0000313" key="2">
    <source>
        <dbReference type="EMBL" id="PST83338.1"/>
    </source>
</evidence>
<organism evidence="2 3">
    <name type="scientific">Pedobacter yulinensis</name>
    <dbReference type="NCBI Taxonomy" id="2126353"/>
    <lineage>
        <taxon>Bacteria</taxon>
        <taxon>Pseudomonadati</taxon>
        <taxon>Bacteroidota</taxon>
        <taxon>Sphingobacteriia</taxon>
        <taxon>Sphingobacteriales</taxon>
        <taxon>Sphingobacteriaceae</taxon>
        <taxon>Pedobacter</taxon>
    </lineage>
</organism>
<name>A0A2T3HLK1_9SPHI</name>
<evidence type="ECO:0000313" key="3">
    <source>
        <dbReference type="Proteomes" id="UP000240912"/>
    </source>
</evidence>
<proteinExistence type="predicted"/>
<feature type="chain" id="PRO_5015703263" evidence="1">
    <location>
        <begin position="23"/>
        <end position="176"/>
    </location>
</feature>
<accession>A0A2T3HLK1</accession>
<dbReference type="Proteomes" id="UP000240912">
    <property type="component" value="Unassembled WGS sequence"/>
</dbReference>
<reference evidence="2 3" key="1">
    <citation type="submission" date="2018-03" db="EMBL/GenBank/DDBJ databases">
        <authorList>
            <person name="Keele B.F."/>
        </authorList>
    </citation>
    <scope>NUCLEOTIDE SEQUENCE [LARGE SCALE GENOMIC DNA]</scope>
    <source>
        <strain evidence="2 3">YL28-9</strain>
    </source>
</reference>
<keyword evidence="1" id="KW-0732">Signal</keyword>
<gene>
    <name evidence="2" type="ORF">C7T94_12220</name>
</gene>
<sequence>MKRILYALIPLLCLACQPGADKQNTAILLPPKEAAVYFSDSTKKDTFRLTFNGKTLASGTLVFSISKADGREIYRTSIAAKDLFANYDSELDLSKEKNQAAFLTEEVNRFFDEENFLIPAVTENEQADANVPDKAFYEELKKSRLNGFKYRLGKETNVYIGWSAAAGGVRIYYKCC</sequence>
<evidence type="ECO:0000256" key="1">
    <source>
        <dbReference type="SAM" id="SignalP"/>
    </source>
</evidence>
<comment type="caution">
    <text evidence="2">The sequence shown here is derived from an EMBL/GenBank/DDBJ whole genome shotgun (WGS) entry which is preliminary data.</text>
</comment>
<dbReference type="AlphaFoldDB" id="A0A2T3HLK1"/>
<keyword evidence="3" id="KW-1185">Reference proteome</keyword>
<protein>
    <submittedName>
        <fullName evidence="2">Uncharacterized protein</fullName>
    </submittedName>
</protein>
<dbReference type="EMBL" id="PYLS01000005">
    <property type="protein sequence ID" value="PST83338.1"/>
    <property type="molecule type" value="Genomic_DNA"/>
</dbReference>
<dbReference type="OrthoDB" id="886332at2"/>